<comment type="subcellular location">
    <subcellularLocation>
        <location evidence="2">Peroxisome matrix</location>
    </subcellularLocation>
</comment>
<evidence type="ECO:0000313" key="9">
    <source>
        <dbReference type="Proteomes" id="UP000823941"/>
    </source>
</evidence>
<organism evidence="8 9">
    <name type="scientific">Plutella xylostella</name>
    <name type="common">Diamondback moth</name>
    <name type="synonym">Plutella maculipennis</name>
    <dbReference type="NCBI Taxonomy" id="51655"/>
    <lineage>
        <taxon>Eukaryota</taxon>
        <taxon>Metazoa</taxon>
        <taxon>Ecdysozoa</taxon>
        <taxon>Arthropoda</taxon>
        <taxon>Hexapoda</taxon>
        <taxon>Insecta</taxon>
        <taxon>Pterygota</taxon>
        <taxon>Neoptera</taxon>
        <taxon>Endopterygota</taxon>
        <taxon>Lepidoptera</taxon>
        <taxon>Glossata</taxon>
        <taxon>Ditrysia</taxon>
        <taxon>Yponomeutoidea</taxon>
        <taxon>Plutellidae</taxon>
        <taxon>Plutella</taxon>
    </lineage>
</organism>
<feature type="domain" description="FAD dependent oxidoreductase" evidence="7">
    <location>
        <begin position="3"/>
        <end position="321"/>
    </location>
</feature>
<sequence length="340" mass="37791">MVKIAVLGAGCMGLGAAVKIKESFPDAEVVIFSKEFSPDTTGDGSGGLWCPYLCGSTPVEKLSAWGGETYKLYHKLWLEGGCNICLLPFYSLRHNISKDPNFQETPFWAKDVFGFNLLGPKQLKYFNDLYSSDYVQGYTFTSFIVPPPIILPFLTKRFLNAGGRLVRAAVTSLDDAMLAPYDVIVNCTGLNARTVVPDDRVFPIRGQILKVHAPWLHHAIIDADGDHYILPNYKSTVMGGTHQEHNYSTKVNDEDTDFIQKGCYKIVPALKNAKILDNWAGLRPGRDMVRLEAEHRNGKLYIHNYGHGGSGLTLFWGCATDVVKILEQNLKNKTTVISKL</sequence>
<accession>A0ABQ7Q5B0</accession>
<dbReference type="InterPro" id="IPR023209">
    <property type="entry name" value="DAO"/>
</dbReference>
<protein>
    <recommendedName>
        <fullName evidence="7">FAD dependent oxidoreductase domain-containing protein</fullName>
    </recommendedName>
</protein>
<keyword evidence="6" id="KW-0560">Oxidoreductase</keyword>
<keyword evidence="5" id="KW-0274">FAD</keyword>
<evidence type="ECO:0000256" key="6">
    <source>
        <dbReference type="ARBA" id="ARBA00023002"/>
    </source>
</evidence>
<comment type="similarity">
    <text evidence="3">Belongs to the DAMOX/DASOX family.</text>
</comment>
<evidence type="ECO:0000256" key="5">
    <source>
        <dbReference type="ARBA" id="ARBA00022827"/>
    </source>
</evidence>
<dbReference type="PANTHER" id="PTHR11530:SF11">
    <property type="entry name" value="D-ASPARTATE OXIDASE"/>
    <property type="match status" value="1"/>
</dbReference>
<dbReference type="Pfam" id="PF01266">
    <property type="entry name" value="DAO"/>
    <property type="match status" value="1"/>
</dbReference>
<proteinExistence type="inferred from homology"/>
<dbReference type="Gene3D" id="3.30.9.10">
    <property type="entry name" value="D-Amino Acid Oxidase, subunit A, domain 2"/>
    <property type="match status" value="1"/>
</dbReference>
<reference evidence="8 9" key="1">
    <citation type="submission" date="2021-06" db="EMBL/GenBank/DDBJ databases">
        <title>A haploid diamondback moth (Plutella xylostella L.) genome assembly resolves 31 chromosomes and identifies a diamide resistance mutation.</title>
        <authorList>
            <person name="Ward C.M."/>
            <person name="Perry K.D."/>
            <person name="Baker G."/>
            <person name="Powis K."/>
            <person name="Heckel D.G."/>
            <person name="Baxter S.W."/>
        </authorList>
    </citation>
    <scope>NUCLEOTIDE SEQUENCE [LARGE SCALE GENOMIC DNA]</scope>
    <source>
        <strain evidence="8 9">LV</strain>
        <tissue evidence="8">Single pupa</tissue>
    </source>
</reference>
<dbReference type="PANTHER" id="PTHR11530">
    <property type="entry name" value="D-AMINO ACID OXIDASE"/>
    <property type="match status" value="1"/>
</dbReference>
<name>A0ABQ7Q5B0_PLUXY</name>
<dbReference type="EMBL" id="JAHIBW010000021">
    <property type="protein sequence ID" value="KAG7300376.1"/>
    <property type="molecule type" value="Genomic_DNA"/>
</dbReference>
<evidence type="ECO:0000256" key="3">
    <source>
        <dbReference type="ARBA" id="ARBA00006730"/>
    </source>
</evidence>
<evidence type="ECO:0000256" key="2">
    <source>
        <dbReference type="ARBA" id="ARBA00004253"/>
    </source>
</evidence>
<comment type="cofactor">
    <cofactor evidence="1">
        <name>FAD</name>
        <dbReference type="ChEBI" id="CHEBI:57692"/>
    </cofactor>
</comment>
<evidence type="ECO:0000313" key="8">
    <source>
        <dbReference type="EMBL" id="KAG7300376.1"/>
    </source>
</evidence>
<keyword evidence="9" id="KW-1185">Reference proteome</keyword>
<dbReference type="Gene3D" id="3.40.50.720">
    <property type="entry name" value="NAD(P)-binding Rossmann-like Domain"/>
    <property type="match status" value="1"/>
</dbReference>
<evidence type="ECO:0000259" key="7">
    <source>
        <dbReference type="Pfam" id="PF01266"/>
    </source>
</evidence>
<evidence type="ECO:0000256" key="4">
    <source>
        <dbReference type="ARBA" id="ARBA00022630"/>
    </source>
</evidence>
<evidence type="ECO:0000256" key="1">
    <source>
        <dbReference type="ARBA" id="ARBA00001974"/>
    </source>
</evidence>
<gene>
    <name evidence="8" type="ORF">JYU34_015976</name>
</gene>
<keyword evidence="4" id="KW-0285">Flavoprotein</keyword>
<dbReference type="SUPFAM" id="SSF51971">
    <property type="entry name" value="Nucleotide-binding domain"/>
    <property type="match status" value="1"/>
</dbReference>
<dbReference type="PIRSF" id="PIRSF000189">
    <property type="entry name" value="D-aa_oxidase"/>
    <property type="match status" value="1"/>
</dbReference>
<dbReference type="InterPro" id="IPR006076">
    <property type="entry name" value="FAD-dep_OxRdtase"/>
</dbReference>
<comment type="caution">
    <text evidence="8">The sequence shown here is derived from an EMBL/GenBank/DDBJ whole genome shotgun (WGS) entry which is preliminary data.</text>
</comment>
<dbReference type="Proteomes" id="UP000823941">
    <property type="component" value="Chromosome 21"/>
</dbReference>
<dbReference type="SUPFAM" id="SSF54373">
    <property type="entry name" value="FAD-linked reductases, C-terminal domain"/>
    <property type="match status" value="1"/>
</dbReference>